<reference evidence="1 2" key="1">
    <citation type="submission" date="2016-08" db="EMBL/GenBank/DDBJ databases">
        <authorList>
            <person name="Seilhamer J.J."/>
        </authorList>
    </citation>
    <scope>NUCLEOTIDE SEQUENCE [LARGE SCALE GENOMIC DNA]</scope>
    <source>
        <strain evidence="1 2">IEBC_T61001</strain>
    </source>
</reference>
<dbReference type="Proteomes" id="UP000195991">
    <property type="component" value="Unassembled WGS sequence"/>
</dbReference>
<organism evidence="1 2">
    <name type="scientific">Bacillus thuringiensis</name>
    <dbReference type="NCBI Taxonomy" id="1428"/>
    <lineage>
        <taxon>Bacteria</taxon>
        <taxon>Bacillati</taxon>
        <taxon>Bacillota</taxon>
        <taxon>Bacilli</taxon>
        <taxon>Bacillales</taxon>
        <taxon>Bacillaceae</taxon>
        <taxon>Bacillus</taxon>
        <taxon>Bacillus cereus group</taxon>
    </lineage>
</organism>
<sequence length="9" mass="1073">MTNTYSPFI</sequence>
<evidence type="ECO:0000313" key="1">
    <source>
        <dbReference type="EMBL" id="SCC19496.1"/>
    </source>
</evidence>
<name>A0A1C4CKE2_BACTU</name>
<evidence type="ECO:0000313" key="2">
    <source>
        <dbReference type="Proteomes" id="UP000195991"/>
    </source>
</evidence>
<dbReference type="EMBL" id="FMBI01000027">
    <property type="protein sequence ID" value="SCC19496.1"/>
    <property type="molecule type" value="Genomic_DNA"/>
</dbReference>
<gene>
    <name evidence="1" type="ORF">BTT61001_01858</name>
</gene>
<accession>A0A1C4CKE2</accession>
<protein>
    <submittedName>
        <fullName evidence="1">Uncharacterized protein</fullName>
    </submittedName>
</protein>
<proteinExistence type="predicted"/>